<comment type="similarity">
    <text evidence="1">Belongs to the helicase family. UvrD subfamily.</text>
</comment>
<evidence type="ECO:0000259" key="15">
    <source>
        <dbReference type="PROSITE" id="PS51217"/>
    </source>
</evidence>
<evidence type="ECO:0000256" key="6">
    <source>
        <dbReference type="ARBA" id="ARBA00023125"/>
    </source>
</evidence>
<dbReference type="Gene3D" id="1.10.486.10">
    <property type="entry name" value="PCRA, domain 4"/>
    <property type="match status" value="1"/>
</dbReference>
<organism evidence="16 17">
    <name type="scientific">Flavobacterium azizsancarii</name>
    <dbReference type="NCBI Taxonomy" id="2961580"/>
    <lineage>
        <taxon>Bacteria</taxon>
        <taxon>Pseudomonadati</taxon>
        <taxon>Bacteroidota</taxon>
        <taxon>Flavobacteriia</taxon>
        <taxon>Flavobacteriales</taxon>
        <taxon>Flavobacteriaceae</taxon>
        <taxon>Flavobacterium</taxon>
    </lineage>
</organism>
<keyword evidence="3 12" id="KW-0378">Hydrolase</keyword>
<dbReference type="EMBL" id="JAMZNK010000028">
    <property type="protein sequence ID" value="MDA6071110.1"/>
    <property type="molecule type" value="Genomic_DNA"/>
</dbReference>
<evidence type="ECO:0000313" key="16">
    <source>
        <dbReference type="EMBL" id="MDA6071110.1"/>
    </source>
</evidence>
<protein>
    <recommendedName>
        <fullName evidence="9">DNA 3'-5' helicase</fullName>
        <ecNumber evidence="9">5.6.2.4</ecNumber>
    </recommendedName>
    <alternativeName>
        <fullName evidence="10">DNA 3'-5' helicase II</fullName>
    </alternativeName>
</protein>
<evidence type="ECO:0000256" key="12">
    <source>
        <dbReference type="PROSITE-ProRule" id="PRU00560"/>
    </source>
</evidence>
<evidence type="ECO:0000256" key="1">
    <source>
        <dbReference type="ARBA" id="ARBA00009922"/>
    </source>
</evidence>
<keyword evidence="6" id="KW-0238">DNA-binding</keyword>
<dbReference type="InterPro" id="IPR027417">
    <property type="entry name" value="P-loop_NTPase"/>
</dbReference>
<reference evidence="16 17" key="1">
    <citation type="journal article" date="2023" name="Chemosphere">
        <title>Whole genome analysis of Flavobacterium aziz-sancarii sp. nov., isolated from Ardley Island (Antarctica), revealed a rich resistome and bioremediation potential.</title>
        <authorList>
            <person name="Otur C."/>
            <person name="Okay S."/>
            <person name="Kurt-Kizildogan A."/>
        </authorList>
    </citation>
    <scope>NUCLEOTIDE SEQUENCE [LARGE SCALE GENOMIC DNA]</scope>
    <source>
        <strain evidence="16 17">AC</strain>
    </source>
</reference>
<dbReference type="Gene3D" id="1.10.10.160">
    <property type="match status" value="1"/>
</dbReference>
<accession>A0ABT4WG96</accession>
<evidence type="ECO:0000256" key="10">
    <source>
        <dbReference type="ARBA" id="ARBA00034923"/>
    </source>
</evidence>
<gene>
    <name evidence="16" type="ORF">NJT12_15955</name>
</gene>
<comment type="catalytic activity">
    <reaction evidence="11">
        <text>ATP + H2O = ADP + phosphate + H(+)</text>
        <dbReference type="Rhea" id="RHEA:13065"/>
        <dbReference type="ChEBI" id="CHEBI:15377"/>
        <dbReference type="ChEBI" id="CHEBI:15378"/>
        <dbReference type="ChEBI" id="CHEBI:30616"/>
        <dbReference type="ChEBI" id="CHEBI:43474"/>
        <dbReference type="ChEBI" id="CHEBI:456216"/>
        <dbReference type="EC" id="5.6.2.4"/>
    </reaction>
</comment>
<dbReference type="Proteomes" id="UP001212170">
    <property type="component" value="Unassembled WGS sequence"/>
</dbReference>
<keyword evidence="7" id="KW-0413">Isomerase</keyword>
<evidence type="ECO:0000256" key="4">
    <source>
        <dbReference type="ARBA" id="ARBA00022806"/>
    </source>
</evidence>
<dbReference type="PROSITE" id="PS51198">
    <property type="entry name" value="UVRD_HELICASE_ATP_BIND"/>
    <property type="match status" value="1"/>
</dbReference>
<evidence type="ECO:0000256" key="5">
    <source>
        <dbReference type="ARBA" id="ARBA00022840"/>
    </source>
</evidence>
<dbReference type="RefSeq" id="WP_271336927.1">
    <property type="nucleotide sequence ID" value="NZ_JAMZNK010000028.1"/>
</dbReference>
<comment type="catalytic activity">
    <reaction evidence="8">
        <text>Couples ATP hydrolysis with the unwinding of duplex DNA by translocating in the 3'-5' direction.</text>
        <dbReference type="EC" id="5.6.2.4"/>
    </reaction>
</comment>
<evidence type="ECO:0000256" key="2">
    <source>
        <dbReference type="ARBA" id="ARBA00022741"/>
    </source>
</evidence>
<feature type="region of interest" description="Disordered" evidence="13">
    <location>
        <begin position="779"/>
        <end position="832"/>
    </location>
</feature>
<keyword evidence="5 12" id="KW-0067">ATP-binding</keyword>
<dbReference type="InterPro" id="IPR014017">
    <property type="entry name" value="DNA_helicase_UvrD-like_C"/>
</dbReference>
<keyword evidence="2 12" id="KW-0547">Nucleotide-binding</keyword>
<dbReference type="Gene3D" id="3.40.50.300">
    <property type="entry name" value="P-loop containing nucleotide triphosphate hydrolases"/>
    <property type="match status" value="2"/>
</dbReference>
<feature type="compositionally biased region" description="Basic and acidic residues" evidence="13">
    <location>
        <begin position="792"/>
        <end position="803"/>
    </location>
</feature>
<evidence type="ECO:0000256" key="13">
    <source>
        <dbReference type="SAM" id="MobiDB-lite"/>
    </source>
</evidence>
<evidence type="ECO:0000256" key="7">
    <source>
        <dbReference type="ARBA" id="ARBA00023235"/>
    </source>
</evidence>
<dbReference type="CDD" id="cd17932">
    <property type="entry name" value="DEXQc_UvrD"/>
    <property type="match status" value="1"/>
</dbReference>
<proteinExistence type="inferred from homology"/>
<dbReference type="PANTHER" id="PTHR11070:SF2">
    <property type="entry name" value="ATP-DEPENDENT DNA HELICASE SRS2"/>
    <property type="match status" value="1"/>
</dbReference>
<evidence type="ECO:0000256" key="8">
    <source>
        <dbReference type="ARBA" id="ARBA00034617"/>
    </source>
</evidence>
<dbReference type="InterPro" id="IPR013986">
    <property type="entry name" value="DExx_box_DNA_helicase_dom_sf"/>
</dbReference>
<feature type="compositionally biased region" description="Basic and acidic residues" evidence="13">
    <location>
        <begin position="813"/>
        <end position="824"/>
    </location>
</feature>
<comment type="caution">
    <text evidence="16">The sequence shown here is derived from an EMBL/GenBank/DDBJ whole genome shotgun (WGS) entry which is preliminary data.</text>
</comment>
<evidence type="ECO:0000256" key="3">
    <source>
        <dbReference type="ARBA" id="ARBA00022801"/>
    </source>
</evidence>
<dbReference type="CDD" id="cd18807">
    <property type="entry name" value="SF1_C_UvrD"/>
    <property type="match status" value="1"/>
</dbReference>
<evidence type="ECO:0000313" key="17">
    <source>
        <dbReference type="Proteomes" id="UP001212170"/>
    </source>
</evidence>
<dbReference type="PROSITE" id="PS51217">
    <property type="entry name" value="UVRD_HELICASE_CTER"/>
    <property type="match status" value="1"/>
</dbReference>
<feature type="domain" description="UvrD-like helicase C-terminal" evidence="15">
    <location>
        <begin position="330"/>
        <end position="599"/>
    </location>
</feature>
<dbReference type="InterPro" id="IPR014016">
    <property type="entry name" value="UvrD-like_ATP-bd"/>
</dbReference>
<feature type="domain" description="UvrD-like helicase ATP-binding" evidence="14">
    <location>
        <begin position="47"/>
        <end position="329"/>
    </location>
</feature>
<evidence type="ECO:0000259" key="14">
    <source>
        <dbReference type="PROSITE" id="PS51198"/>
    </source>
</evidence>
<keyword evidence="17" id="KW-1185">Reference proteome</keyword>
<dbReference type="SUPFAM" id="SSF52540">
    <property type="entry name" value="P-loop containing nucleoside triphosphate hydrolases"/>
    <property type="match status" value="1"/>
</dbReference>
<evidence type="ECO:0000256" key="11">
    <source>
        <dbReference type="ARBA" id="ARBA00048988"/>
    </source>
</evidence>
<dbReference type="PANTHER" id="PTHR11070">
    <property type="entry name" value="UVRD / RECB / PCRA DNA HELICASE FAMILY MEMBER"/>
    <property type="match status" value="1"/>
</dbReference>
<sequence length="832" mass="95743">MPAKLFLWTLQFGLSLPRLGNNCINLQAGRQEINSLIKIKMTDPNLENLNAKQLQAVTTTEGYVRVIAGAGSGKTKALTSRFAYIVNRLGINSSNILCVTFTNKAAQEMKKRVKALVGDTRDLSLITTYHGFCVRFLREEINKIHYPKNFIILDTEDQKTILRDVFSELEINSRHLTFKQVLQFISKSKSTSDYLAYILGNKSFEDQQTENLSLRVFHRYLDKQKRNYALDFDDLIHFTVYILNSFQDVLLKWQKNMHYIQVDEAQDSSDSQFELVEMLSRVHQNLFVVGDPDQTIYEWRGAKPEYLVDFDKMFPDCQTIIMNQNYRSTPNILQVGNHIIKNNTVRVAKDMVTDKPAGFEVVHFHGKNDFEETQWVAGEIREILKTEKAAYSDITILYRANHISRNIEQALIKANIPYSIFGGIKFFERKEIKDVLSFLRLMVIGDNISFLRMFNHPARGLGKKFLGRLSYLAREQNLSLLKALQRNISDTELAKKGAVEFLKIIEELQAISKTKSISDLVKDILEKSGLAELYRKDGDQDRLENIKELVSSMMLLEKENNEGINVEEYLQEVYLYTDLDTQNKNQDKVKLMTIHISKGLEFPYVFLCGFTEGVIPSALSIKERRKRAIEEERRLTYVAVTRAEKRFYITDSEGFNFTTGLNKYPSRFLFEIKEEFYVRKGKLSPEIIQNNQAGKTSVPDGDAQAFKVGDTVMHEVFKKGKVTQVNFDKNEYRIDFFEIGKEKPIDFSFGFLTKIEGDQHAEAPAQGDGPAMAEDLKSHLGSLGDPFAQQDKQTDPKEEKDILWHSPAATLPDNEKKIQNDKKGNKWWKFGN</sequence>
<dbReference type="Pfam" id="PF00580">
    <property type="entry name" value="UvrD-helicase"/>
    <property type="match status" value="1"/>
</dbReference>
<name>A0ABT4WG96_9FLAO</name>
<feature type="binding site" evidence="12">
    <location>
        <begin position="68"/>
        <end position="75"/>
    </location>
    <ligand>
        <name>ATP</name>
        <dbReference type="ChEBI" id="CHEBI:30616"/>
    </ligand>
</feature>
<dbReference type="EC" id="5.6.2.4" evidence="9"/>
<keyword evidence="4 12" id="KW-0347">Helicase</keyword>
<dbReference type="Pfam" id="PF13361">
    <property type="entry name" value="UvrD_C"/>
    <property type="match status" value="1"/>
</dbReference>
<dbReference type="InterPro" id="IPR000212">
    <property type="entry name" value="DNA_helicase_UvrD/REP"/>
</dbReference>
<evidence type="ECO:0000256" key="9">
    <source>
        <dbReference type="ARBA" id="ARBA00034808"/>
    </source>
</evidence>